<keyword evidence="1" id="KW-0472">Membrane</keyword>
<dbReference type="Proteomes" id="UP000305398">
    <property type="component" value="Chromosome"/>
</dbReference>
<reference evidence="3 4" key="1">
    <citation type="submission" date="2019-06" db="EMBL/GenBank/DDBJ databases">
        <authorList>
            <person name="Srinivasan S."/>
        </authorList>
    </citation>
    <scope>NUCLEOTIDE SEQUENCE [LARGE SCALE GENOMIC DNA]</scope>
    <source>
        <strain evidence="3 4">17J68-5</strain>
    </source>
</reference>
<keyword evidence="1" id="KW-1133">Transmembrane helix</keyword>
<accession>A0A5B8A3M6</accession>
<dbReference type="EMBL" id="CP040896">
    <property type="protein sequence ID" value="QDA61888.1"/>
    <property type="molecule type" value="Genomic_DNA"/>
</dbReference>
<evidence type="ECO:0000256" key="1">
    <source>
        <dbReference type="SAM" id="Phobius"/>
    </source>
</evidence>
<proteinExistence type="predicted"/>
<dbReference type="KEGG" id="hyj:FHG12_18080"/>
<keyword evidence="4" id="KW-1185">Reference proteome</keyword>
<dbReference type="AlphaFoldDB" id="A0A5B8A3M6"/>
<protein>
    <submittedName>
        <fullName evidence="3">Uncharacterized protein</fullName>
    </submittedName>
</protein>
<gene>
    <name evidence="3" type="ORF">FHG12_18080</name>
</gene>
<dbReference type="RefSeq" id="WP_139517065.1">
    <property type="nucleotide sequence ID" value="NZ_CP040896.1"/>
</dbReference>
<feature type="transmembrane region" description="Helical" evidence="1">
    <location>
        <begin position="162"/>
        <end position="179"/>
    </location>
</feature>
<feature type="chain" id="PRO_5022948242" evidence="2">
    <location>
        <begin position="21"/>
        <end position="192"/>
    </location>
</feature>
<evidence type="ECO:0000313" key="4">
    <source>
        <dbReference type="Proteomes" id="UP000305398"/>
    </source>
</evidence>
<evidence type="ECO:0000256" key="2">
    <source>
        <dbReference type="SAM" id="SignalP"/>
    </source>
</evidence>
<evidence type="ECO:0000313" key="3">
    <source>
        <dbReference type="EMBL" id="QDA61888.1"/>
    </source>
</evidence>
<name>A0A5B8A3M6_9BACT</name>
<dbReference type="OrthoDB" id="885815at2"/>
<keyword evidence="2" id="KW-0732">Signal</keyword>
<sequence length="192" mass="21919">MMHRFLPLLFLFFTAFTAAAQQPTPPTDDPVPRLIREREALVRQYEEANAQRNSLFGNKPSKKDLQDVVDALKGIIRKDTEVVQAVKESALRRTAAIVAEKTQAEQQISVAQGDQTSTRQRFYDLQNQIDNLKERDKQREAKLRDAQETAAEATQARTSRELLAAVLALLCAALLLYVYRLRSKLPARRNRR</sequence>
<keyword evidence="1" id="KW-0812">Transmembrane</keyword>
<feature type="signal peptide" evidence="2">
    <location>
        <begin position="1"/>
        <end position="20"/>
    </location>
</feature>
<organism evidence="3 4">
    <name type="scientific">Hymenobacter jejuensis</name>
    <dbReference type="NCBI Taxonomy" id="2502781"/>
    <lineage>
        <taxon>Bacteria</taxon>
        <taxon>Pseudomonadati</taxon>
        <taxon>Bacteroidota</taxon>
        <taxon>Cytophagia</taxon>
        <taxon>Cytophagales</taxon>
        <taxon>Hymenobacteraceae</taxon>
        <taxon>Hymenobacter</taxon>
    </lineage>
</organism>